<keyword evidence="2" id="KW-0479">Metal-binding</keyword>
<dbReference type="GO" id="GO:0006012">
    <property type="term" value="P:galactose metabolic process"/>
    <property type="evidence" value="ECO:0007669"/>
    <property type="project" value="InterPro"/>
</dbReference>
<feature type="binding site" evidence="3">
    <location>
        <position position="169"/>
    </location>
    <ligand>
        <name>Fe cation</name>
        <dbReference type="ChEBI" id="CHEBI:24875"/>
    </ligand>
</feature>
<evidence type="ECO:0000313" key="6">
    <source>
        <dbReference type="Proteomes" id="UP000031189"/>
    </source>
</evidence>
<evidence type="ECO:0000256" key="2">
    <source>
        <dbReference type="PIRSR" id="PIRSR000808-3"/>
    </source>
</evidence>
<feature type="binding site" evidence="2">
    <location>
        <position position="47"/>
    </location>
    <ligand>
        <name>Zn(2+)</name>
        <dbReference type="ChEBI" id="CHEBI:29105"/>
    </ligand>
</feature>
<dbReference type="InterPro" id="IPR001937">
    <property type="entry name" value="GalP_UDPtransf1"/>
</dbReference>
<evidence type="ECO:0000256" key="1">
    <source>
        <dbReference type="PIRSR" id="PIRSR000808-1"/>
    </source>
</evidence>
<dbReference type="EMBL" id="JWHR01000103">
    <property type="protein sequence ID" value="KHS56855.1"/>
    <property type="molecule type" value="Genomic_DNA"/>
</dbReference>
<dbReference type="Proteomes" id="UP000031189">
    <property type="component" value="Unassembled WGS sequence"/>
</dbReference>
<dbReference type="STRING" id="1577792.QX51_11450"/>
<keyword evidence="3" id="KW-0408">Iron</keyword>
<evidence type="ECO:0000313" key="5">
    <source>
        <dbReference type="EMBL" id="KHS56855.1"/>
    </source>
</evidence>
<dbReference type="InterPro" id="IPR036265">
    <property type="entry name" value="HIT-like_sf"/>
</dbReference>
<feature type="binding site" evidence="2">
    <location>
        <position position="100"/>
    </location>
    <ligand>
        <name>Zn(2+)</name>
        <dbReference type="ChEBI" id="CHEBI:29105"/>
    </ligand>
</feature>
<dbReference type="PIRSF" id="PIRSF000808">
    <property type="entry name" value="GalT"/>
    <property type="match status" value="1"/>
</dbReference>
<accession>A0A0B3WQR5</accession>
<name>A0A0B3WQR5_9FIRM</name>
<dbReference type="GO" id="GO:0008108">
    <property type="term" value="F:UDP-glucose:hexose-1-phosphate uridylyltransferase activity"/>
    <property type="evidence" value="ECO:0007669"/>
    <property type="project" value="InterPro"/>
</dbReference>
<gene>
    <name evidence="5" type="ORF">QX51_11450</name>
</gene>
<protein>
    <recommendedName>
        <fullName evidence="4">DUF4931 domain-containing protein</fullName>
    </recommendedName>
</protein>
<keyword evidence="6" id="KW-1185">Reference proteome</keyword>
<dbReference type="Gene3D" id="3.30.428.10">
    <property type="entry name" value="HIT-like"/>
    <property type="match status" value="2"/>
</dbReference>
<evidence type="ECO:0000259" key="4">
    <source>
        <dbReference type="Pfam" id="PF16285"/>
    </source>
</evidence>
<proteinExistence type="predicted"/>
<organism evidence="5 6">
    <name type="scientific">Terrisporobacter othiniensis</name>
    <dbReference type="NCBI Taxonomy" id="1577792"/>
    <lineage>
        <taxon>Bacteria</taxon>
        <taxon>Bacillati</taxon>
        <taxon>Bacillota</taxon>
        <taxon>Clostridia</taxon>
        <taxon>Peptostreptococcales</taxon>
        <taxon>Peptostreptococcaceae</taxon>
        <taxon>Terrisporobacter</taxon>
    </lineage>
</organism>
<feature type="binding site" evidence="3">
    <location>
        <position position="283"/>
    </location>
    <ligand>
        <name>Fe cation</name>
        <dbReference type="ChEBI" id="CHEBI:24875"/>
    </ligand>
</feature>
<dbReference type="InterPro" id="IPR053177">
    <property type="entry name" value="ADP-glucose_phosphorylase"/>
</dbReference>
<dbReference type="Pfam" id="PF16285">
    <property type="entry name" value="DUF4931_N"/>
    <property type="match status" value="1"/>
</dbReference>
<feature type="binding site" evidence="2">
    <location>
        <position position="151"/>
    </location>
    <ligand>
        <name>Zn(2+)</name>
        <dbReference type="ChEBI" id="CHEBI:29105"/>
    </ligand>
</feature>
<keyword evidence="2" id="KW-0862">Zinc</keyword>
<feature type="binding site" evidence="2">
    <location>
        <position position="44"/>
    </location>
    <ligand>
        <name>Zn(2+)</name>
        <dbReference type="ChEBI" id="CHEBI:29105"/>
    </ligand>
</feature>
<dbReference type="PANTHER" id="PTHR42763:SF2">
    <property type="entry name" value="ADP-GLUCOSE PHOSPHORYLASE"/>
    <property type="match status" value="1"/>
</dbReference>
<comment type="cofactor">
    <cofactor evidence="3">
        <name>Fe cation</name>
        <dbReference type="ChEBI" id="CHEBI:24875"/>
    </cofactor>
    <text evidence="3">Binds 1 Fe cation per subunit.</text>
</comment>
<comment type="caution">
    <text evidence="5">The sequence shown here is derived from an EMBL/GenBank/DDBJ whole genome shotgun (WGS) entry which is preliminary data.</text>
</comment>
<evidence type="ECO:0000256" key="3">
    <source>
        <dbReference type="PIRSR" id="PIRSR000808-4"/>
    </source>
</evidence>
<dbReference type="RefSeq" id="WP_039680051.1">
    <property type="nucleotide sequence ID" value="NZ_JAWGXO010000001.1"/>
</dbReference>
<dbReference type="SUPFAM" id="SSF54197">
    <property type="entry name" value="HIT-like"/>
    <property type="match status" value="2"/>
</dbReference>
<dbReference type="InterPro" id="IPR046322">
    <property type="entry name" value="DUF4931"/>
</dbReference>
<sequence>MKELGVDTLNHSKVIIARGRQDRPMDKVKKDINKEENEEYDKDCPFCRGNEENISQETDVINKNNQWVVKSVKNKYPIIDDNPLSEIKGEHDVIIDTYKHNGNFFNMNEEEFYYLLLIYKNRFKDFKENKNVKYICLFKNHLRDAGASLMHSHSQILSLPFIPPDLREEYKVCDEFYKKMGINMYKYIIQEEIKYEKRLIHNDEDFFVFVPQVCRFSGDTVIILKENIYFYEMDDNKLKQLSVILKELFGKLYDEHGNCPFNLYIHSHPINEKEDYKDIYNAHIHIVPRKFNFGGFELSTGMYVSSVKSEDIASKLKFD</sequence>
<feature type="binding site" evidence="3">
    <location>
        <position position="285"/>
    </location>
    <ligand>
        <name>Fe cation</name>
        <dbReference type="ChEBI" id="CHEBI:24875"/>
    </ligand>
</feature>
<feature type="binding site" evidence="3">
    <location>
        <position position="266"/>
    </location>
    <ligand>
        <name>Fe cation</name>
        <dbReference type="ChEBI" id="CHEBI:24875"/>
    </ligand>
</feature>
<dbReference type="OrthoDB" id="9769064at2"/>
<dbReference type="GO" id="GO:0008270">
    <property type="term" value="F:zinc ion binding"/>
    <property type="evidence" value="ECO:0007669"/>
    <property type="project" value="InterPro"/>
</dbReference>
<dbReference type="PANTHER" id="PTHR42763">
    <property type="entry name" value="ADP-GLUCOSE PHOSPHORYLASE"/>
    <property type="match status" value="1"/>
</dbReference>
<reference evidence="5 6" key="1">
    <citation type="submission" date="2014-12" db="EMBL/GenBank/DDBJ databases">
        <title>Draft genome sequence of Terrisporobacter sp. 08-306576, isolated from the blood culture of a bacteremia patient.</title>
        <authorList>
            <person name="Lund L.C."/>
            <person name="Sydenham T.V."/>
            <person name="Hogh S.V."/>
            <person name="Skov M.N."/>
            <person name="Kemp M."/>
            <person name="Justesen U.S."/>
        </authorList>
    </citation>
    <scope>NUCLEOTIDE SEQUENCE [LARGE SCALE GENOMIC DNA]</scope>
    <source>
        <strain evidence="5 6">08-306576</strain>
    </source>
</reference>
<dbReference type="AlphaFoldDB" id="A0A0B3WQR5"/>
<comment type="cofactor">
    <cofactor evidence="2">
        <name>Zn(2+)</name>
        <dbReference type="ChEBI" id="CHEBI:29105"/>
    </cofactor>
    <text evidence="2">Binds 1 zinc ion per subunit.</text>
</comment>
<feature type="domain" description="DUF4931" evidence="4">
    <location>
        <begin position="39"/>
        <end position="159"/>
    </location>
</feature>
<feature type="active site" description="Tele-UMP-histidine intermediate" evidence="1">
    <location>
        <position position="153"/>
    </location>
</feature>